<dbReference type="AlphaFoldDB" id="A0AAV4RF98"/>
<reference evidence="1 2" key="1">
    <citation type="submission" date="2021-06" db="EMBL/GenBank/DDBJ databases">
        <title>Caerostris extrusa draft genome.</title>
        <authorList>
            <person name="Kono N."/>
            <person name="Arakawa K."/>
        </authorList>
    </citation>
    <scope>NUCLEOTIDE SEQUENCE [LARGE SCALE GENOMIC DNA]</scope>
</reference>
<protein>
    <submittedName>
        <fullName evidence="1">Uncharacterized protein</fullName>
    </submittedName>
</protein>
<accession>A0AAV4RF98</accession>
<evidence type="ECO:0000313" key="1">
    <source>
        <dbReference type="EMBL" id="GIY20614.1"/>
    </source>
</evidence>
<name>A0AAV4RF98_CAEEX</name>
<dbReference type="EMBL" id="BPLR01007915">
    <property type="protein sequence ID" value="GIY20614.1"/>
    <property type="molecule type" value="Genomic_DNA"/>
</dbReference>
<keyword evidence="2" id="KW-1185">Reference proteome</keyword>
<dbReference type="Proteomes" id="UP001054945">
    <property type="component" value="Unassembled WGS sequence"/>
</dbReference>
<evidence type="ECO:0000313" key="2">
    <source>
        <dbReference type="Proteomes" id="UP001054945"/>
    </source>
</evidence>
<sequence>MDWNIPVPMVPFLVPVLFHGYNESSVCQTTLNRDGMTVGRIGTFQSFLSKATMRLFEFTQPIKTSISLKCTKIERSTTLKVENCDIMTQIFSCAHDLRIPLGPVAK</sequence>
<comment type="caution">
    <text evidence="1">The sequence shown here is derived from an EMBL/GenBank/DDBJ whole genome shotgun (WGS) entry which is preliminary data.</text>
</comment>
<organism evidence="1 2">
    <name type="scientific">Caerostris extrusa</name>
    <name type="common">Bark spider</name>
    <name type="synonym">Caerostris bankana</name>
    <dbReference type="NCBI Taxonomy" id="172846"/>
    <lineage>
        <taxon>Eukaryota</taxon>
        <taxon>Metazoa</taxon>
        <taxon>Ecdysozoa</taxon>
        <taxon>Arthropoda</taxon>
        <taxon>Chelicerata</taxon>
        <taxon>Arachnida</taxon>
        <taxon>Araneae</taxon>
        <taxon>Araneomorphae</taxon>
        <taxon>Entelegynae</taxon>
        <taxon>Araneoidea</taxon>
        <taxon>Araneidae</taxon>
        <taxon>Caerostris</taxon>
    </lineage>
</organism>
<gene>
    <name evidence="1" type="ORF">CEXT_577371</name>
</gene>
<proteinExistence type="predicted"/>